<accession>A0AAD4BTI8</accession>
<proteinExistence type="predicted"/>
<comment type="caution">
    <text evidence="1">The sequence shown here is derived from an EMBL/GenBank/DDBJ whole genome shotgun (WGS) entry which is preliminary data.</text>
</comment>
<name>A0AAD4BTI8_BOLED</name>
<dbReference type="EMBL" id="WHUW01000014">
    <property type="protein sequence ID" value="KAF8439383.1"/>
    <property type="molecule type" value="Genomic_DNA"/>
</dbReference>
<evidence type="ECO:0000313" key="2">
    <source>
        <dbReference type="Proteomes" id="UP001194468"/>
    </source>
</evidence>
<evidence type="ECO:0000313" key="1">
    <source>
        <dbReference type="EMBL" id="KAF8439383.1"/>
    </source>
</evidence>
<sequence>MGNCISRFQLVQSTDAGHSKKRGNALGLPSCPVFPIQEPTQSFWTFPPSSIATHVSSDNFPTHADVGEHPLSRSAPICMLTRVLAS</sequence>
<dbReference type="AlphaFoldDB" id="A0AAD4BTI8"/>
<protein>
    <submittedName>
        <fullName evidence="1">Uncharacterized protein</fullName>
    </submittedName>
</protein>
<keyword evidence="2" id="KW-1185">Reference proteome</keyword>
<organism evidence="1 2">
    <name type="scientific">Boletus edulis BED1</name>
    <dbReference type="NCBI Taxonomy" id="1328754"/>
    <lineage>
        <taxon>Eukaryota</taxon>
        <taxon>Fungi</taxon>
        <taxon>Dikarya</taxon>
        <taxon>Basidiomycota</taxon>
        <taxon>Agaricomycotina</taxon>
        <taxon>Agaricomycetes</taxon>
        <taxon>Agaricomycetidae</taxon>
        <taxon>Boletales</taxon>
        <taxon>Boletineae</taxon>
        <taxon>Boletaceae</taxon>
        <taxon>Boletoideae</taxon>
        <taxon>Boletus</taxon>
    </lineage>
</organism>
<dbReference type="Proteomes" id="UP001194468">
    <property type="component" value="Unassembled WGS sequence"/>
</dbReference>
<reference evidence="1" key="1">
    <citation type="submission" date="2019-10" db="EMBL/GenBank/DDBJ databases">
        <authorList>
            <consortium name="DOE Joint Genome Institute"/>
            <person name="Kuo A."/>
            <person name="Miyauchi S."/>
            <person name="Kiss E."/>
            <person name="Drula E."/>
            <person name="Kohler A."/>
            <person name="Sanchez-Garcia M."/>
            <person name="Andreopoulos B."/>
            <person name="Barry K.W."/>
            <person name="Bonito G."/>
            <person name="Buee M."/>
            <person name="Carver A."/>
            <person name="Chen C."/>
            <person name="Cichocki N."/>
            <person name="Clum A."/>
            <person name="Culley D."/>
            <person name="Crous P.W."/>
            <person name="Fauchery L."/>
            <person name="Girlanda M."/>
            <person name="Hayes R."/>
            <person name="Keri Z."/>
            <person name="LaButti K."/>
            <person name="Lipzen A."/>
            <person name="Lombard V."/>
            <person name="Magnuson J."/>
            <person name="Maillard F."/>
            <person name="Morin E."/>
            <person name="Murat C."/>
            <person name="Nolan M."/>
            <person name="Ohm R."/>
            <person name="Pangilinan J."/>
            <person name="Pereira M."/>
            <person name="Perotto S."/>
            <person name="Peter M."/>
            <person name="Riley R."/>
            <person name="Sitrit Y."/>
            <person name="Stielow B."/>
            <person name="Szollosi G."/>
            <person name="Zifcakova L."/>
            <person name="Stursova M."/>
            <person name="Spatafora J.W."/>
            <person name="Tedersoo L."/>
            <person name="Vaario L.-M."/>
            <person name="Yamada A."/>
            <person name="Yan M."/>
            <person name="Wang P."/>
            <person name="Xu J."/>
            <person name="Bruns T."/>
            <person name="Baldrian P."/>
            <person name="Vilgalys R."/>
            <person name="Henrissat B."/>
            <person name="Grigoriev I.V."/>
            <person name="Hibbett D."/>
            <person name="Nagy L.G."/>
            <person name="Martin F.M."/>
        </authorList>
    </citation>
    <scope>NUCLEOTIDE SEQUENCE</scope>
    <source>
        <strain evidence="1">BED1</strain>
    </source>
</reference>
<reference evidence="1" key="2">
    <citation type="journal article" date="2020" name="Nat. Commun.">
        <title>Large-scale genome sequencing of mycorrhizal fungi provides insights into the early evolution of symbiotic traits.</title>
        <authorList>
            <person name="Miyauchi S."/>
            <person name="Kiss E."/>
            <person name="Kuo A."/>
            <person name="Drula E."/>
            <person name="Kohler A."/>
            <person name="Sanchez-Garcia M."/>
            <person name="Morin E."/>
            <person name="Andreopoulos B."/>
            <person name="Barry K.W."/>
            <person name="Bonito G."/>
            <person name="Buee M."/>
            <person name="Carver A."/>
            <person name="Chen C."/>
            <person name="Cichocki N."/>
            <person name="Clum A."/>
            <person name="Culley D."/>
            <person name="Crous P.W."/>
            <person name="Fauchery L."/>
            <person name="Girlanda M."/>
            <person name="Hayes R.D."/>
            <person name="Keri Z."/>
            <person name="LaButti K."/>
            <person name="Lipzen A."/>
            <person name="Lombard V."/>
            <person name="Magnuson J."/>
            <person name="Maillard F."/>
            <person name="Murat C."/>
            <person name="Nolan M."/>
            <person name="Ohm R.A."/>
            <person name="Pangilinan J."/>
            <person name="Pereira M.F."/>
            <person name="Perotto S."/>
            <person name="Peter M."/>
            <person name="Pfister S."/>
            <person name="Riley R."/>
            <person name="Sitrit Y."/>
            <person name="Stielow J.B."/>
            <person name="Szollosi G."/>
            <person name="Zifcakova L."/>
            <person name="Stursova M."/>
            <person name="Spatafora J.W."/>
            <person name="Tedersoo L."/>
            <person name="Vaario L.M."/>
            <person name="Yamada A."/>
            <person name="Yan M."/>
            <person name="Wang P."/>
            <person name="Xu J."/>
            <person name="Bruns T."/>
            <person name="Baldrian P."/>
            <person name="Vilgalys R."/>
            <person name="Dunand C."/>
            <person name="Henrissat B."/>
            <person name="Grigoriev I.V."/>
            <person name="Hibbett D."/>
            <person name="Nagy L.G."/>
            <person name="Martin F.M."/>
        </authorList>
    </citation>
    <scope>NUCLEOTIDE SEQUENCE</scope>
    <source>
        <strain evidence="1">BED1</strain>
    </source>
</reference>
<gene>
    <name evidence="1" type="ORF">L210DRAFT_2214395</name>
</gene>